<organism evidence="2 3">
    <name type="scientific">Alteracholeplasma palmae (strain ATCC 49389 / J233)</name>
    <name type="common">Acholeplasma palmae</name>
    <dbReference type="NCBI Taxonomy" id="1318466"/>
    <lineage>
        <taxon>Bacteria</taxon>
        <taxon>Bacillati</taxon>
        <taxon>Mycoplasmatota</taxon>
        <taxon>Mollicutes</taxon>
        <taxon>Acholeplasmatales</taxon>
        <taxon>Acholeplasmataceae</taxon>
        <taxon>Acholeplasma</taxon>
    </lineage>
</organism>
<dbReference type="Pfam" id="PF20097">
    <property type="entry name" value="DUF6487"/>
    <property type="match status" value="1"/>
</dbReference>
<dbReference type="AlphaFoldDB" id="U4KRR2"/>
<feature type="domain" description="DUF6487" evidence="1">
    <location>
        <begin position="3"/>
        <end position="72"/>
    </location>
</feature>
<protein>
    <recommendedName>
        <fullName evidence="1">DUF6487 domain-containing protein</fullName>
    </recommendedName>
</protein>
<dbReference type="RefSeq" id="WP_026659334.1">
    <property type="nucleotide sequence ID" value="NC_022538.1"/>
</dbReference>
<dbReference type="EMBL" id="FO681347">
    <property type="protein sequence ID" value="CCV64386.1"/>
    <property type="molecule type" value="Genomic_DNA"/>
</dbReference>
<dbReference type="HOGENOM" id="CLU_179137_0_0_14"/>
<dbReference type="OrthoDB" id="384892at2"/>
<accession>U4KRR2</accession>
<proteinExistence type="predicted"/>
<evidence type="ECO:0000313" key="3">
    <source>
        <dbReference type="Proteomes" id="UP000032740"/>
    </source>
</evidence>
<dbReference type="InterPro" id="IPR045504">
    <property type="entry name" value="DUF6487"/>
</dbReference>
<keyword evidence="3" id="KW-1185">Reference proteome</keyword>
<evidence type="ECO:0000259" key="1">
    <source>
        <dbReference type="Pfam" id="PF20097"/>
    </source>
</evidence>
<name>U4KRR2_ALTPJ</name>
<dbReference type="Proteomes" id="UP000032740">
    <property type="component" value="Chromosome"/>
</dbReference>
<dbReference type="KEGG" id="apal:BN85408090"/>
<evidence type="ECO:0000313" key="2">
    <source>
        <dbReference type="EMBL" id="CCV64386.1"/>
    </source>
</evidence>
<sequence length="75" mass="8628">MICPYCKKEMEEGFIPAITMRNQWIKKDGKIPATIFTTSKDGFAISEFPLFTRKKTIANYCSECETIIISVKKNE</sequence>
<gene>
    <name evidence="2" type="ORF">BN85408090</name>
</gene>
<reference evidence="2 3" key="1">
    <citation type="journal article" date="2013" name="J. Mol. Microbiol. Biotechnol.">
        <title>Analysis of the Complete Genomes of Acholeplasma brassicae , A. palmae and A. laidlawii and Their Comparison to the Obligate Parasites from ' Candidatus Phytoplasma'.</title>
        <authorList>
            <person name="Kube M."/>
            <person name="Siewert C."/>
            <person name="Migdoll A.M."/>
            <person name="Duduk B."/>
            <person name="Holz S."/>
            <person name="Rabus R."/>
            <person name="Seemuller E."/>
            <person name="Mitrovic J."/>
            <person name="Muller I."/>
            <person name="Buttner C."/>
            <person name="Reinhardt R."/>
        </authorList>
    </citation>
    <scope>NUCLEOTIDE SEQUENCE [LARGE SCALE GENOMIC DNA]</scope>
    <source>
        <strain evidence="2 3">J233</strain>
    </source>
</reference>